<accession>A0AAV2RZA4</accession>
<dbReference type="EMBL" id="CAXKWB010035191">
    <property type="protein sequence ID" value="CAL4146067.1"/>
    <property type="molecule type" value="Genomic_DNA"/>
</dbReference>
<name>A0AAV2RZA4_MEGNR</name>
<protein>
    <submittedName>
        <fullName evidence="2">Uncharacterized protein</fullName>
    </submittedName>
</protein>
<evidence type="ECO:0000313" key="3">
    <source>
        <dbReference type="Proteomes" id="UP001497623"/>
    </source>
</evidence>
<feature type="non-terminal residue" evidence="2">
    <location>
        <position position="1"/>
    </location>
</feature>
<reference evidence="2 3" key="1">
    <citation type="submission" date="2024-05" db="EMBL/GenBank/DDBJ databases">
        <authorList>
            <person name="Wallberg A."/>
        </authorList>
    </citation>
    <scope>NUCLEOTIDE SEQUENCE [LARGE SCALE GENOMIC DNA]</scope>
</reference>
<organism evidence="2 3">
    <name type="scientific">Meganyctiphanes norvegica</name>
    <name type="common">Northern krill</name>
    <name type="synonym">Thysanopoda norvegica</name>
    <dbReference type="NCBI Taxonomy" id="48144"/>
    <lineage>
        <taxon>Eukaryota</taxon>
        <taxon>Metazoa</taxon>
        <taxon>Ecdysozoa</taxon>
        <taxon>Arthropoda</taxon>
        <taxon>Crustacea</taxon>
        <taxon>Multicrustacea</taxon>
        <taxon>Malacostraca</taxon>
        <taxon>Eumalacostraca</taxon>
        <taxon>Eucarida</taxon>
        <taxon>Euphausiacea</taxon>
        <taxon>Euphausiidae</taxon>
        <taxon>Meganyctiphanes</taxon>
    </lineage>
</organism>
<keyword evidence="1" id="KW-0812">Transmembrane</keyword>
<dbReference type="Proteomes" id="UP001497623">
    <property type="component" value="Unassembled WGS sequence"/>
</dbReference>
<proteinExistence type="predicted"/>
<sequence length="373" mass="42696">KHLETIMKQPIYFVGFCAFSLMLYISYMYSIENNSASKVMFKSVNHSQCETQTGCFAHNSTSSTGRHVGSSTNGEWGRKALLQSCYTYSNCTATNICCDLHTYTAADITKCAEVILKSVDTMTPSRLSIVLVGDSRTRQIFTSLAHLLIDTNMTYSIEKEGKSGELRDLVPLLFVFKYHDNIRLVSRDSPLNITFYHDPLLESWLPKLLKQWVAHPDTRPHLLQIGSGVHYLVFKGEKAFKMFSKKWSGLLPSLRALANNTHAIVKIVDHVLVEYHTPDYAFALADESINLLNSILTSLLRQYPNNILFWNSSMPLSDQYVDQCYKNKVTTKDHLWMCNDPMHLGYFLIHQFRNEMLNSFCNKYLQLGDTYCI</sequence>
<keyword evidence="1" id="KW-1133">Transmembrane helix</keyword>
<evidence type="ECO:0000313" key="2">
    <source>
        <dbReference type="EMBL" id="CAL4146067.1"/>
    </source>
</evidence>
<dbReference type="AlphaFoldDB" id="A0AAV2RZA4"/>
<keyword evidence="1" id="KW-0472">Membrane</keyword>
<evidence type="ECO:0000256" key="1">
    <source>
        <dbReference type="SAM" id="Phobius"/>
    </source>
</evidence>
<feature type="transmembrane region" description="Helical" evidence="1">
    <location>
        <begin position="12"/>
        <end position="30"/>
    </location>
</feature>
<keyword evidence="3" id="KW-1185">Reference proteome</keyword>
<gene>
    <name evidence="2" type="ORF">MNOR_LOCUS29818</name>
</gene>
<comment type="caution">
    <text evidence="2">The sequence shown here is derived from an EMBL/GenBank/DDBJ whole genome shotgun (WGS) entry which is preliminary data.</text>
</comment>